<dbReference type="InterPro" id="IPR011008">
    <property type="entry name" value="Dimeric_a/b-barrel"/>
</dbReference>
<evidence type="ECO:0000259" key="1">
    <source>
        <dbReference type="PROSITE" id="PS51725"/>
    </source>
</evidence>
<dbReference type="InterPro" id="IPR007138">
    <property type="entry name" value="ABM_dom"/>
</dbReference>
<evidence type="ECO:0000313" key="2">
    <source>
        <dbReference type="EMBL" id="GLS90850.1"/>
    </source>
</evidence>
<dbReference type="InterPro" id="IPR050744">
    <property type="entry name" value="AI-2_Isomerase_LsrG"/>
</dbReference>
<dbReference type="PANTHER" id="PTHR33336">
    <property type="entry name" value="QUINOL MONOOXYGENASE YGIN-RELATED"/>
    <property type="match status" value="1"/>
</dbReference>
<protein>
    <submittedName>
        <fullName evidence="2">Antibiotic biosynthesis monooxygenase</fullName>
    </submittedName>
</protein>
<keyword evidence="2" id="KW-0503">Monooxygenase</keyword>
<dbReference type="GO" id="GO:0004497">
    <property type="term" value="F:monooxygenase activity"/>
    <property type="evidence" value="ECO:0007669"/>
    <property type="project" value="UniProtKB-KW"/>
</dbReference>
<organism evidence="2 3">
    <name type="scientific">Psychromonas marina</name>
    <dbReference type="NCBI Taxonomy" id="88364"/>
    <lineage>
        <taxon>Bacteria</taxon>
        <taxon>Pseudomonadati</taxon>
        <taxon>Pseudomonadota</taxon>
        <taxon>Gammaproteobacteria</taxon>
        <taxon>Alteromonadales</taxon>
        <taxon>Psychromonadaceae</taxon>
        <taxon>Psychromonas</taxon>
    </lineage>
</organism>
<name>A0ABQ6E0I0_9GAMM</name>
<comment type="caution">
    <text evidence="2">The sequence shown here is derived from an EMBL/GenBank/DDBJ whole genome shotgun (WGS) entry which is preliminary data.</text>
</comment>
<sequence>MTTLTIIASITANINNVELVKSELLKLITPTRAEAGCLQYDLHQDNENAAHFTVVENWGSSELLQAHIENTPFTNFMKVTEGAISEFAVNKMTKIA</sequence>
<feature type="domain" description="ABM" evidence="1">
    <location>
        <begin position="4"/>
        <end position="92"/>
    </location>
</feature>
<dbReference type="RefSeq" id="WP_284203964.1">
    <property type="nucleotide sequence ID" value="NZ_BSPQ01000005.1"/>
</dbReference>
<keyword evidence="2" id="KW-0560">Oxidoreductase</keyword>
<dbReference type="Pfam" id="PF03992">
    <property type="entry name" value="ABM"/>
    <property type="match status" value="1"/>
</dbReference>
<dbReference type="EMBL" id="BSPQ01000005">
    <property type="protein sequence ID" value="GLS90850.1"/>
    <property type="molecule type" value="Genomic_DNA"/>
</dbReference>
<dbReference type="Gene3D" id="3.30.70.100">
    <property type="match status" value="1"/>
</dbReference>
<dbReference type="Proteomes" id="UP001157353">
    <property type="component" value="Unassembled WGS sequence"/>
</dbReference>
<gene>
    <name evidence="2" type="ORF">GCM10007916_19170</name>
</gene>
<keyword evidence="3" id="KW-1185">Reference proteome</keyword>
<dbReference type="SUPFAM" id="SSF54909">
    <property type="entry name" value="Dimeric alpha+beta barrel"/>
    <property type="match status" value="1"/>
</dbReference>
<dbReference type="PANTHER" id="PTHR33336:SF3">
    <property type="entry name" value="ABM DOMAIN-CONTAINING PROTEIN"/>
    <property type="match status" value="1"/>
</dbReference>
<evidence type="ECO:0000313" key="3">
    <source>
        <dbReference type="Proteomes" id="UP001157353"/>
    </source>
</evidence>
<proteinExistence type="predicted"/>
<reference evidence="3" key="1">
    <citation type="journal article" date="2019" name="Int. J. Syst. Evol. Microbiol.">
        <title>The Global Catalogue of Microorganisms (GCM) 10K type strain sequencing project: providing services to taxonomists for standard genome sequencing and annotation.</title>
        <authorList>
            <consortium name="The Broad Institute Genomics Platform"/>
            <consortium name="The Broad Institute Genome Sequencing Center for Infectious Disease"/>
            <person name="Wu L."/>
            <person name="Ma J."/>
        </authorList>
    </citation>
    <scope>NUCLEOTIDE SEQUENCE [LARGE SCALE GENOMIC DNA]</scope>
    <source>
        <strain evidence="3">NBRC 103166</strain>
    </source>
</reference>
<dbReference type="PROSITE" id="PS51725">
    <property type="entry name" value="ABM"/>
    <property type="match status" value="1"/>
</dbReference>
<accession>A0ABQ6E0I0</accession>